<accession>A0A4R1BAE7</accession>
<reference evidence="1 2" key="1">
    <citation type="submission" date="2019-03" db="EMBL/GenBank/DDBJ databases">
        <title>Genome sequence of Thiobacillaceae bacterium LSR1, a sulfur-oxidizing bacterium isolated from freshwater sediment.</title>
        <authorList>
            <person name="Li S."/>
        </authorList>
    </citation>
    <scope>NUCLEOTIDE SEQUENCE [LARGE SCALE GENOMIC DNA]</scope>
    <source>
        <strain evidence="1 2">LSR1</strain>
    </source>
</reference>
<dbReference type="Proteomes" id="UP000295443">
    <property type="component" value="Unassembled WGS sequence"/>
</dbReference>
<proteinExistence type="predicted"/>
<dbReference type="OrthoDB" id="8481263at2"/>
<dbReference type="EMBL" id="SJZB01000035">
    <property type="protein sequence ID" value="TCJ13919.1"/>
    <property type="molecule type" value="Genomic_DNA"/>
</dbReference>
<dbReference type="AlphaFoldDB" id="A0A4R1BAE7"/>
<keyword evidence="2" id="KW-1185">Reference proteome</keyword>
<gene>
    <name evidence="1" type="ORF">EZJ19_09705</name>
</gene>
<dbReference type="RefSeq" id="WP_131447038.1">
    <property type="nucleotide sequence ID" value="NZ_SJZB01000035.1"/>
</dbReference>
<protein>
    <recommendedName>
        <fullName evidence="3">Crp/Fnr family transcriptional regulator</fullName>
    </recommendedName>
</protein>
<name>A0A4R1BAE7_9PROT</name>
<evidence type="ECO:0008006" key="3">
    <source>
        <dbReference type="Google" id="ProtNLM"/>
    </source>
</evidence>
<comment type="caution">
    <text evidence="1">The sequence shown here is derived from an EMBL/GenBank/DDBJ whole genome shotgun (WGS) entry which is preliminary data.</text>
</comment>
<evidence type="ECO:0000313" key="1">
    <source>
        <dbReference type="EMBL" id="TCJ13919.1"/>
    </source>
</evidence>
<sequence length="120" mass="13750">MTSDEKRLLKLYRALSERARASLLDYADFLAARDNAPEASVSETPLAIPRPVEESVIKAIKRLRHNYPMLERDKLLNETSALLTKHVVHKHPAAEVIDELEALFKHHYDLHVQAKQDQTT</sequence>
<evidence type="ECO:0000313" key="2">
    <source>
        <dbReference type="Proteomes" id="UP000295443"/>
    </source>
</evidence>
<organism evidence="1 2">
    <name type="scientific">Parasulfuritortus cantonensis</name>
    <dbReference type="NCBI Taxonomy" id="2528202"/>
    <lineage>
        <taxon>Bacteria</taxon>
        <taxon>Pseudomonadati</taxon>
        <taxon>Pseudomonadota</taxon>
        <taxon>Betaproteobacteria</taxon>
        <taxon>Nitrosomonadales</taxon>
        <taxon>Thiobacillaceae</taxon>
        <taxon>Parasulfuritortus</taxon>
    </lineage>
</organism>